<reference evidence="2" key="1">
    <citation type="submission" date="2016-04" db="EMBL/GenBank/DDBJ databases">
        <authorList>
            <person name="Nguyen H.D."/>
            <person name="Samba Siva P."/>
            <person name="Cullis J."/>
            <person name="Levesque C.A."/>
            <person name="Hambleton S."/>
        </authorList>
    </citation>
    <scope>NUCLEOTIDE SEQUENCE</scope>
    <source>
        <strain evidence="2">DAOMC 236426</strain>
    </source>
</reference>
<comment type="caution">
    <text evidence="2">The sequence shown here is derived from an EMBL/GenBank/DDBJ whole genome shotgun (WGS) entry which is preliminary data.</text>
</comment>
<protein>
    <submittedName>
        <fullName evidence="2">Uncharacterized protein</fullName>
    </submittedName>
</protein>
<dbReference type="AlphaFoldDB" id="A0A8X7MIK7"/>
<name>A0A8X7MIK7_9BASI</name>
<dbReference type="Proteomes" id="UP000077684">
    <property type="component" value="Unassembled WGS sequence"/>
</dbReference>
<sequence length="93" mass="9773">MQAELVDLRSGLAQLQAEKEKLVAEAGEAKDRAAQAEEEREVLRKALEEQLAKGLETGEAVGGPRGCYGLGNAIGGRGGREEDQTMSTPCSSA</sequence>
<keyword evidence="3" id="KW-1185">Reference proteome</keyword>
<evidence type="ECO:0000313" key="3">
    <source>
        <dbReference type="Proteomes" id="UP000077684"/>
    </source>
</evidence>
<organism evidence="2 3">
    <name type="scientific">Tilletia controversa</name>
    <name type="common">dwarf bunt fungus</name>
    <dbReference type="NCBI Taxonomy" id="13291"/>
    <lineage>
        <taxon>Eukaryota</taxon>
        <taxon>Fungi</taxon>
        <taxon>Dikarya</taxon>
        <taxon>Basidiomycota</taxon>
        <taxon>Ustilaginomycotina</taxon>
        <taxon>Exobasidiomycetes</taxon>
        <taxon>Tilletiales</taxon>
        <taxon>Tilletiaceae</taxon>
        <taxon>Tilletia</taxon>
    </lineage>
</organism>
<accession>A0A8X7MIK7</accession>
<feature type="coiled-coil region" evidence="1">
    <location>
        <begin position="5"/>
        <end position="53"/>
    </location>
</feature>
<keyword evidence="1" id="KW-0175">Coiled coil</keyword>
<dbReference type="EMBL" id="LWDE02002823">
    <property type="protein sequence ID" value="KAE8236702.1"/>
    <property type="molecule type" value="Genomic_DNA"/>
</dbReference>
<reference evidence="2" key="2">
    <citation type="journal article" date="2019" name="IMA Fungus">
        <title>Genome sequencing and comparison of five Tilletia species to identify candidate genes for the detection of regulated species infecting wheat.</title>
        <authorList>
            <person name="Nguyen H.D.T."/>
            <person name="Sultana T."/>
            <person name="Kesanakurti P."/>
            <person name="Hambleton S."/>
        </authorList>
    </citation>
    <scope>NUCLEOTIDE SEQUENCE</scope>
    <source>
        <strain evidence="2">DAOMC 236426</strain>
    </source>
</reference>
<evidence type="ECO:0000313" key="2">
    <source>
        <dbReference type="EMBL" id="KAE8236702.1"/>
    </source>
</evidence>
<gene>
    <name evidence="2" type="ORF">A4X06_0g9463</name>
</gene>
<proteinExistence type="predicted"/>
<evidence type="ECO:0000256" key="1">
    <source>
        <dbReference type="SAM" id="Coils"/>
    </source>
</evidence>